<dbReference type="InterPro" id="IPR024171">
    <property type="entry name" value="SRK-like_kinase"/>
</dbReference>
<accession>A0A2I4GBV7</accession>
<evidence type="ECO:0000256" key="1">
    <source>
        <dbReference type="ARBA" id="ARBA00004251"/>
    </source>
</evidence>
<evidence type="ECO:0000256" key="10">
    <source>
        <dbReference type="ARBA" id="ARBA00023180"/>
    </source>
</evidence>
<dbReference type="CDD" id="cd00028">
    <property type="entry name" value="B_lectin"/>
    <property type="match status" value="1"/>
</dbReference>
<keyword evidence="9" id="KW-1015">Disulfide bond</keyword>
<dbReference type="Pfam" id="PF08276">
    <property type="entry name" value="PAN_2"/>
    <property type="match status" value="1"/>
</dbReference>
<dbReference type="InterPro" id="IPR001245">
    <property type="entry name" value="Ser-Thr/Tyr_kinase_cat_dom"/>
</dbReference>
<sequence>MFVRDMGIDGTRPFLLFVLLLLLRACFSVNADDIFKKGQPPLSVINNDSISSKNGRFELGFFERGTPPKFYLGIRFKRLVSQRIVWVANSESHLSNPRTSRLEFSEDGNLVLLEANSSKKPFWSTNLQNLPSNSTEAALLDDGNLVLRDRSDLSTIFWESFDCPTDTWLPGAKLGIYKTGKEPKQLISWKNSEDPSPGLFSCSLRIDPNGSSEYIFEWNRSQVYWSSGIWNGETFAFIPEMGLNHIYNLTVVSNENETYSSYSLYNSSLTSICFIDSTGKFNALTWLPANEATTEPWVLWAQPKSLSDVYALCGPFGIYHDNTSQPCDCPKGFEPFSDNQTRLNDWSSGCLRRHPLQCENRNAKNDWFQKIPNVTSPINWKAYSAMSAGRCQLACMNNCACTAYAKNSIGCLIWEGALLNMQRPSDGGKVGQDIYLRLSADEPQISTKGTKWKVWVIVVVLVAATGLILCLSVCFSIKRKLKHKGETTATSNDLMLFDVSTEIHAISDGTNNQDNDKKRGKKDVELPLFSYESVLVATDNFSTANKLGEGGFGPVYKGKLLKGKEIAVKMLSKRSGQGLEEFRNETTLIAKLQHRNLVKLLGCCIEGDEKILIYEYMPNKSLDFYLFDPAKKKMLDWGTRIHIIEGIAQGLLYLHQYSRLRIIHRDMKPSNILLDSEMNPKISDFGMARIVGDNEIQANTNRIVGTFGYMSPEYAMEGLYSIKSDVFSFGVLLLEIVSGKKNTGFYNHGSLNLLRYAWELWRDGQSLKLMDSTIGYPSSTSTLVRCINIGLLCVQENPADRPTMLDVVLMISNEHGPLVTPMQPAFTAGRNLTHMNPTVNPVENCSINSITFSIMEAR</sequence>
<dbReference type="PROSITE" id="PS50927">
    <property type="entry name" value="BULB_LECTIN"/>
    <property type="match status" value="1"/>
</dbReference>
<dbReference type="PROSITE" id="PS50948">
    <property type="entry name" value="PAN"/>
    <property type="match status" value="1"/>
</dbReference>
<dbReference type="InterPro" id="IPR000719">
    <property type="entry name" value="Prot_kinase_dom"/>
</dbReference>
<keyword evidence="2" id="KW-0472">Membrane</keyword>
<dbReference type="CDD" id="cd14066">
    <property type="entry name" value="STKc_IRAK"/>
    <property type="match status" value="1"/>
</dbReference>
<dbReference type="GO" id="GO:0004674">
    <property type="term" value="F:protein serine/threonine kinase activity"/>
    <property type="evidence" value="ECO:0000318"/>
    <property type="project" value="GO_Central"/>
</dbReference>
<dbReference type="KEGG" id="jre:109006515"/>
<evidence type="ECO:0000256" key="5">
    <source>
        <dbReference type="ARBA" id="ARBA00022729"/>
    </source>
</evidence>
<dbReference type="Pfam" id="PF00954">
    <property type="entry name" value="S_locus_glycop"/>
    <property type="match status" value="1"/>
</dbReference>
<dbReference type="RefSeq" id="XP_018841355.1">
    <property type="nucleotide sequence ID" value="XM_018985810.2"/>
</dbReference>
<evidence type="ECO:0000256" key="11">
    <source>
        <dbReference type="ARBA" id="ARBA00047899"/>
    </source>
</evidence>
<evidence type="ECO:0000256" key="4">
    <source>
        <dbReference type="ARBA" id="ARBA00022679"/>
    </source>
</evidence>
<dbReference type="Gene3D" id="2.90.10.10">
    <property type="entry name" value="Bulb-type lectin domain"/>
    <property type="match status" value="1"/>
</dbReference>
<keyword evidence="4 13" id="KW-0808">Transferase</keyword>
<dbReference type="SUPFAM" id="SSF51110">
    <property type="entry name" value="alpha-D-mannose-specific plant lectins"/>
    <property type="match status" value="1"/>
</dbReference>
<dbReference type="PROSITE" id="PS50011">
    <property type="entry name" value="PROTEIN_KINASE_DOM"/>
    <property type="match status" value="1"/>
</dbReference>
<evidence type="ECO:0000256" key="13">
    <source>
        <dbReference type="PIRNR" id="PIRNR000641"/>
    </source>
</evidence>
<dbReference type="Pfam" id="PF07714">
    <property type="entry name" value="PK_Tyr_Ser-Thr"/>
    <property type="match status" value="1"/>
</dbReference>
<dbReference type="GO" id="GO:0106310">
    <property type="term" value="F:protein serine kinase activity"/>
    <property type="evidence" value="ECO:0007669"/>
    <property type="project" value="RHEA"/>
</dbReference>
<dbReference type="InterPro" id="IPR008271">
    <property type="entry name" value="Ser/Thr_kinase_AS"/>
</dbReference>
<keyword evidence="3 13" id="KW-0723">Serine/threonine-protein kinase</keyword>
<evidence type="ECO:0000256" key="2">
    <source>
        <dbReference type="ARBA" id="ARBA00022475"/>
    </source>
</evidence>
<dbReference type="Gramene" id="Jr16_17190_p1">
    <property type="protein sequence ID" value="cds.Jr16_17190_p1"/>
    <property type="gene ID" value="Jr16_17190"/>
</dbReference>
<dbReference type="GO" id="GO:0048544">
    <property type="term" value="P:recognition of pollen"/>
    <property type="evidence" value="ECO:0007669"/>
    <property type="project" value="InterPro"/>
</dbReference>
<evidence type="ECO:0000256" key="7">
    <source>
        <dbReference type="ARBA" id="ARBA00022777"/>
    </source>
</evidence>
<dbReference type="Gene3D" id="3.30.200.20">
    <property type="entry name" value="Phosphorylase Kinase, domain 1"/>
    <property type="match status" value="1"/>
</dbReference>
<keyword evidence="5" id="KW-0732">Signal</keyword>
<keyword evidence="7 13" id="KW-0418">Kinase</keyword>
<evidence type="ECO:0000313" key="14">
    <source>
        <dbReference type="Proteomes" id="UP000235220"/>
    </source>
</evidence>
<dbReference type="InterPro" id="IPR011009">
    <property type="entry name" value="Kinase-like_dom_sf"/>
</dbReference>
<dbReference type="InterPro" id="IPR003609">
    <property type="entry name" value="Pan_app"/>
</dbReference>
<dbReference type="FunFam" id="1.10.510.10:FF:000060">
    <property type="entry name" value="G-type lectin S-receptor-like serine/threonine-protein kinase"/>
    <property type="match status" value="1"/>
</dbReference>
<dbReference type="InterPro" id="IPR000858">
    <property type="entry name" value="S_locus_glycoprot_dom"/>
</dbReference>
<keyword evidence="6 13" id="KW-0547">Nucleotide-binding</keyword>
<comment type="similarity">
    <text evidence="13">Belongs to the protein kinase superfamily. Ser/Thr protein kinase family.</text>
</comment>
<dbReference type="EC" id="2.7.11.1" evidence="13"/>
<keyword evidence="8 13" id="KW-0067">ATP-binding</keyword>
<keyword evidence="10" id="KW-0325">Glycoprotein</keyword>
<dbReference type="SUPFAM" id="SSF56112">
    <property type="entry name" value="Protein kinase-like (PK-like)"/>
    <property type="match status" value="1"/>
</dbReference>
<dbReference type="FunFam" id="3.30.200.20:FF:000951">
    <property type="entry name" value="Uncharacterized protein"/>
    <property type="match status" value="1"/>
</dbReference>
<evidence type="ECO:0000256" key="12">
    <source>
        <dbReference type="ARBA" id="ARBA00048679"/>
    </source>
</evidence>
<dbReference type="InterPro" id="IPR036426">
    <property type="entry name" value="Bulb-type_lectin_dom_sf"/>
</dbReference>
<comment type="catalytic activity">
    <reaction evidence="11 13">
        <text>L-threonyl-[protein] + ATP = O-phospho-L-threonyl-[protein] + ADP + H(+)</text>
        <dbReference type="Rhea" id="RHEA:46608"/>
        <dbReference type="Rhea" id="RHEA-COMP:11060"/>
        <dbReference type="Rhea" id="RHEA-COMP:11605"/>
        <dbReference type="ChEBI" id="CHEBI:15378"/>
        <dbReference type="ChEBI" id="CHEBI:30013"/>
        <dbReference type="ChEBI" id="CHEBI:30616"/>
        <dbReference type="ChEBI" id="CHEBI:61977"/>
        <dbReference type="ChEBI" id="CHEBI:456216"/>
        <dbReference type="EC" id="2.7.11.1"/>
    </reaction>
</comment>
<dbReference type="GO" id="GO:0005524">
    <property type="term" value="F:ATP binding"/>
    <property type="evidence" value="ECO:0007669"/>
    <property type="project" value="UniProtKB-KW"/>
</dbReference>
<name>A0A2I4GBV7_JUGRE</name>
<dbReference type="Pfam" id="PF01453">
    <property type="entry name" value="B_lectin"/>
    <property type="match status" value="1"/>
</dbReference>
<dbReference type="SMART" id="SM00473">
    <property type="entry name" value="PAN_AP"/>
    <property type="match status" value="1"/>
</dbReference>
<evidence type="ECO:0000313" key="15">
    <source>
        <dbReference type="RefSeq" id="XP_018841355.1"/>
    </source>
</evidence>
<gene>
    <name evidence="15" type="primary">LOC109006515</name>
</gene>
<evidence type="ECO:0000256" key="6">
    <source>
        <dbReference type="ARBA" id="ARBA00022741"/>
    </source>
</evidence>
<dbReference type="GO" id="GO:0005886">
    <property type="term" value="C:plasma membrane"/>
    <property type="evidence" value="ECO:0000318"/>
    <property type="project" value="GO_Central"/>
</dbReference>
<evidence type="ECO:0000256" key="8">
    <source>
        <dbReference type="ARBA" id="ARBA00022840"/>
    </source>
</evidence>
<comment type="subcellular location">
    <subcellularLocation>
        <location evidence="1">Cell membrane</location>
        <topology evidence="1">Single-pass type I membrane protein</topology>
    </subcellularLocation>
</comment>
<proteinExistence type="inferred from homology"/>
<dbReference type="PROSITE" id="PS00108">
    <property type="entry name" value="PROTEIN_KINASE_ST"/>
    <property type="match status" value="1"/>
</dbReference>
<dbReference type="AlphaFoldDB" id="A0A2I4GBV7"/>
<comment type="catalytic activity">
    <reaction evidence="12 13">
        <text>L-seryl-[protein] + ATP = O-phospho-L-seryl-[protein] + ADP + H(+)</text>
        <dbReference type="Rhea" id="RHEA:17989"/>
        <dbReference type="Rhea" id="RHEA-COMP:9863"/>
        <dbReference type="Rhea" id="RHEA-COMP:11604"/>
        <dbReference type="ChEBI" id="CHEBI:15378"/>
        <dbReference type="ChEBI" id="CHEBI:29999"/>
        <dbReference type="ChEBI" id="CHEBI:30616"/>
        <dbReference type="ChEBI" id="CHEBI:83421"/>
        <dbReference type="ChEBI" id="CHEBI:456216"/>
        <dbReference type="EC" id="2.7.11.1"/>
    </reaction>
</comment>
<protein>
    <recommendedName>
        <fullName evidence="13">Receptor-like serine/threonine-protein kinase</fullName>
        <ecNumber evidence="13">2.7.11.1</ecNumber>
    </recommendedName>
</protein>
<dbReference type="SMART" id="SM00108">
    <property type="entry name" value="B_lectin"/>
    <property type="match status" value="1"/>
</dbReference>
<dbReference type="Proteomes" id="UP000235220">
    <property type="component" value="Chromosome 16"/>
</dbReference>
<dbReference type="OrthoDB" id="4062651at2759"/>
<dbReference type="InterPro" id="IPR001480">
    <property type="entry name" value="Bulb-type_lectin_dom"/>
</dbReference>
<dbReference type="GeneID" id="109006515"/>
<keyword evidence="2" id="KW-1003">Cell membrane</keyword>
<dbReference type="PANTHER" id="PTHR27002">
    <property type="entry name" value="RECEPTOR-LIKE SERINE/THREONINE-PROTEIN KINASE SD1-8"/>
    <property type="match status" value="1"/>
</dbReference>
<evidence type="ECO:0000256" key="3">
    <source>
        <dbReference type="ARBA" id="ARBA00022527"/>
    </source>
</evidence>
<dbReference type="SMART" id="SM00220">
    <property type="entry name" value="S_TKc"/>
    <property type="match status" value="1"/>
</dbReference>
<organism evidence="14 15">
    <name type="scientific">Juglans regia</name>
    <name type="common">English walnut</name>
    <dbReference type="NCBI Taxonomy" id="51240"/>
    <lineage>
        <taxon>Eukaryota</taxon>
        <taxon>Viridiplantae</taxon>
        <taxon>Streptophyta</taxon>
        <taxon>Embryophyta</taxon>
        <taxon>Tracheophyta</taxon>
        <taxon>Spermatophyta</taxon>
        <taxon>Magnoliopsida</taxon>
        <taxon>eudicotyledons</taxon>
        <taxon>Gunneridae</taxon>
        <taxon>Pentapetalae</taxon>
        <taxon>rosids</taxon>
        <taxon>fabids</taxon>
        <taxon>Fagales</taxon>
        <taxon>Juglandaceae</taxon>
        <taxon>Juglans</taxon>
    </lineage>
</organism>
<reference evidence="15" key="1">
    <citation type="submission" date="2025-08" db="UniProtKB">
        <authorList>
            <consortium name="RefSeq"/>
        </authorList>
    </citation>
    <scope>IDENTIFICATION</scope>
    <source>
        <tissue evidence="15">Leaves</tissue>
    </source>
</reference>
<keyword evidence="14" id="KW-1185">Reference proteome</keyword>
<dbReference type="PIRSF" id="PIRSF000641">
    <property type="entry name" value="SRK"/>
    <property type="match status" value="1"/>
</dbReference>
<dbReference type="GO" id="GO:0006955">
    <property type="term" value="P:immune response"/>
    <property type="evidence" value="ECO:0000318"/>
    <property type="project" value="GO_Central"/>
</dbReference>
<dbReference type="PANTHER" id="PTHR27002:SF812">
    <property type="entry name" value="RECEPTOR-LIKE SERINE_THREONINE-PROTEIN KINASE"/>
    <property type="match status" value="1"/>
</dbReference>
<dbReference type="CDD" id="cd01098">
    <property type="entry name" value="PAN_AP_plant"/>
    <property type="match status" value="1"/>
</dbReference>
<evidence type="ECO:0000256" key="9">
    <source>
        <dbReference type="ARBA" id="ARBA00023157"/>
    </source>
</evidence>
<dbReference type="GO" id="GO:0007165">
    <property type="term" value="P:signal transduction"/>
    <property type="evidence" value="ECO:0000318"/>
    <property type="project" value="GO_Central"/>
</dbReference>
<dbReference type="Gene3D" id="1.10.510.10">
    <property type="entry name" value="Transferase(Phosphotransferase) domain 1"/>
    <property type="match status" value="1"/>
</dbReference>